<keyword evidence="3" id="KW-1185">Reference proteome</keyword>
<dbReference type="Gene3D" id="3.90.1200.10">
    <property type="match status" value="1"/>
</dbReference>
<organism evidence="2 3">
    <name type="scientific">Polymorphospora rubra</name>
    <dbReference type="NCBI Taxonomy" id="338584"/>
    <lineage>
        <taxon>Bacteria</taxon>
        <taxon>Bacillati</taxon>
        <taxon>Actinomycetota</taxon>
        <taxon>Actinomycetes</taxon>
        <taxon>Micromonosporales</taxon>
        <taxon>Micromonosporaceae</taxon>
        <taxon>Polymorphospora</taxon>
    </lineage>
</organism>
<dbReference type="InterPro" id="IPR002575">
    <property type="entry name" value="Aminoglycoside_PTrfase"/>
</dbReference>
<feature type="domain" description="Aminoglycoside phosphotransferase" evidence="1">
    <location>
        <begin position="49"/>
        <end position="276"/>
    </location>
</feature>
<dbReference type="SUPFAM" id="SSF56112">
    <property type="entry name" value="Protein kinase-like (PK-like)"/>
    <property type="match status" value="1"/>
</dbReference>
<protein>
    <submittedName>
        <fullName evidence="2">Putative phosphotransferase</fullName>
    </submittedName>
</protein>
<dbReference type="Gene3D" id="3.30.200.20">
    <property type="entry name" value="Phosphorylase Kinase, domain 1"/>
    <property type="match status" value="1"/>
</dbReference>
<evidence type="ECO:0000313" key="2">
    <source>
        <dbReference type="EMBL" id="BCJ69768.1"/>
    </source>
</evidence>
<dbReference type="InterPro" id="IPR051678">
    <property type="entry name" value="AGP_Transferase"/>
</dbReference>
<proteinExistence type="predicted"/>
<dbReference type="EMBL" id="AP023359">
    <property type="protein sequence ID" value="BCJ69768.1"/>
    <property type="molecule type" value="Genomic_DNA"/>
</dbReference>
<dbReference type="CDD" id="cd05155">
    <property type="entry name" value="APH_ChoK_like_1"/>
    <property type="match status" value="1"/>
</dbReference>
<dbReference type="Proteomes" id="UP000680866">
    <property type="component" value="Chromosome"/>
</dbReference>
<name>A0A810ND12_9ACTN</name>
<accession>A0A810ND12</accession>
<evidence type="ECO:0000259" key="1">
    <source>
        <dbReference type="Pfam" id="PF01636"/>
    </source>
</evidence>
<sequence length="313" mass="34487">MRPAAGPRTLPDVRMHEDQLGVADQTVRALVDAQFPRWRRLPVRRIASQGTVNAIFRLGERLTARFPLQPRAADAARTWLVGEAEAARELSGRTRFPTPEPVEIGEPGAGYPMPWSVQTWVPGVVAADRDPGGSHAFAADLAEFIDGVRTIDLRGRTFADQGRGGELKAHDGWLETCFRHSETLLDVPQLRRFWATMRELPRGGSADRMTHGDLIAGNVVVADGRLAGVLDVGGLGPADPALDLVSAWHLLEPGPRQTLRRQLGCDDSEWERGRAWAFVQAMGAVWYYDRTNPPMSRMGRRTLARIVADPPQG</sequence>
<dbReference type="PANTHER" id="PTHR21310:SF42">
    <property type="entry name" value="BIFUNCTIONAL AAC_APH"/>
    <property type="match status" value="1"/>
</dbReference>
<gene>
    <name evidence="2" type="ORF">Prubr_67890</name>
</gene>
<evidence type="ECO:0000313" key="3">
    <source>
        <dbReference type="Proteomes" id="UP000680866"/>
    </source>
</evidence>
<reference evidence="2" key="1">
    <citation type="submission" date="2020-08" db="EMBL/GenBank/DDBJ databases">
        <title>Whole genome shotgun sequence of Polymorphospora rubra NBRC 101157.</title>
        <authorList>
            <person name="Komaki H."/>
            <person name="Tamura T."/>
        </authorList>
    </citation>
    <scope>NUCLEOTIDE SEQUENCE</scope>
    <source>
        <strain evidence="2">NBRC 101157</strain>
    </source>
</reference>
<dbReference type="KEGG" id="pry:Prubr_67890"/>
<dbReference type="PANTHER" id="PTHR21310">
    <property type="entry name" value="AMINOGLYCOSIDE PHOSPHOTRANSFERASE-RELATED-RELATED"/>
    <property type="match status" value="1"/>
</dbReference>
<dbReference type="InterPro" id="IPR011009">
    <property type="entry name" value="Kinase-like_dom_sf"/>
</dbReference>
<dbReference type="Pfam" id="PF01636">
    <property type="entry name" value="APH"/>
    <property type="match status" value="1"/>
</dbReference>
<dbReference type="AlphaFoldDB" id="A0A810ND12"/>